<evidence type="ECO:0000256" key="2">
    <source>
        <dbReference type="ARBA" id="ARBA00010021"/>
    </source>
</evidence>
<feature type="binding site" evidence="15">
    <location>
        <begin position="200"/>
        <end position="202"/>
    </location>
    <ligand>
        <name>prenylated FMN</name>
        <dbReference type="ChEBI" id="CHEBI:87746"/>
    </ligand>
</feature>
<keyword evidence="9 15" id="KW-0479">Metal-binding</keyword>
<evidence type="ECO:0000256" key="7">
    <source>
        <dbReference type="ARBA" id="ARBA00022643"/>
    </source>
</evidence>
<evidence type="ECO:0000256" key="15">
    <source>
        <dbReference type="HAMAP-Rule" id="MF_01636"/>
    </source>
</evidence>
<dbReference type="InterPro" id="IPR049383">
    <property type="entry name" value="UbiD-like_N"/>
</dbReference>
<gene>
    <name evidence="15 19" type="primary">ubiD</name>
    <name evidence="19" type="ORF">REG_1174</name>
</gene>
<dbReference type="HOGENOM" id="CLU_023348_4_1_6"/>
<accession>E0WT31</accession>
<dbReference type="GO" id="GO:0008694">
    <property type="term" value="F:4-hydroxy-3-polyprenylbenzoate decarboxylase activity"/>
    <property type="evidence" value="ECO:0007669"/>
    <property type="project" value="UniProtKB-UniRule"/>
</dbReference>
<keyword evidence="13 15" id="KW-0456">Lyase</keyword>
<feature type="domain" description="3-octaprenyl-4-hydroxybenzoate carboxy-lyase-like N-terminal" evidence="17">
    <location>
        <begin position="21"/>
        <end position="99"/>
    </location>
</feature>
<dbReference type="InterPro" id="IPR023677">
    <property type="entry name" value="UbiD_bacteria"/>
</dbReference>
<keyword evidence="8 15" id="KW-0831">Ubiquinone biosynthesis</keyword>
<keyword evidence="5 15" id="KW-1003">Cell membrane</keyword>
<comment type="function">
    <text evidence="15">Catalyzes the decarboxylation of 3-octaprenyl-4-hydroxy benzoate to 2-octaprenylphenol, an intermediate step in ubiquinone biosynthesis.</text>
</comment>
<evidence type="ECO:0000256" key="5">
    <source>
        <dbReference type="ARBA" id="ARBA00022475"/>
    </source>
</evidence>
<evidence type="ECO:0000259" key="17">
    <source>
        <dbReference type="Pfam" id="PF20695"/>
    </source>
</evidence>
<evidence type="ECO:0000256" key="1">
    <source>
        <dbReference type="ARBA" id="ARBA00004749"/>
    </source>
</evidence>
<comment type="subunit">
    <text evidence="3 15">Homohexamer.</text>
</comment>
<dbReference type="Gene3D" id="3.40.1670.10">
    <property type="entry name" value="UbiD C-terminal domain-like"/>
    <property type="match status" value="1"/>
</dbReference>
<reference evidence="19" key="1">
    <citation type="journal article" date="2009" name="Environ. Microbiol.">
        <title>Dynamics of genome evolution in facultative symbionts of aphids.</title>
        <authorList>
            <person name="Degnan P.H."/>
            <person name="Leonardo T.E."/>
            <person name="Cass B.N."/>
            <person name="Hurwitz B."/>
            <person name="Stern D."/>
            <person name="Gibbs R.A."/>
            <person name="Richards S."/>
            <person name="Moran N.A."/>
        </authorList>
    </citation>
    <scope>NUCLEOTIDE SEQUENCE [LARGE SCALE GENOMIC DNA]</scope>
    <source>
        <strain evidence="19">LSR1</strain>
    </source>
</reference>
<dbReference type="NCBIfam" id="NF008175">
    <property type="entry name" value="PRK10922.1"/>
    <property type="match status" value="1"/>
</dbReference>
<dbReference type="InterPro" id="IPR048304">
    <property type="entry name" value="UbiD_Rift_dom"/>
</dbReference>
<feature type="active site" description="Proton donor" evidence="15">
    <location>
        <position position="298"/>
    </location>
</feature>
<evidence type="ECO:0000256" key="6">
    <source>
        <dbReference type="ARBA" id="ARBA00022630"/>
    </source>
</evidence>
<comment type="subcellular location">
    <subcellularLocation>
        <location evidence="15">Cell membrane</location>
        <topology evidence="15">Peripheral membrane protein</topology>
    </subcellularLocation>
</comment>
<evidence type="ECO:0000259" key="16">
    <source>
        <dbReference type="Pfam" id="PF01977"/>
    </source>
</evidence>
<evidence type="ECO:0000256" key="13">
    <source>
        <dbReference type="ARBA" id="ARBA00023239"/>
    </source>
</evidence>
<dbReference type="HAMAP" id="MF_01636">
    <property type="entry name" value="UbiD"/>
    <property type="match status" value="1"/>
</dbReference>
<name>E0WT31_9ENTR</name>
<feature type="binding site" evidence="15">
    <location>
        <position position="249"/>
    </location>
    <ligand>
        <name>Mn(2+)</name>
        <dbReference type="ChEBI" id="CHEBI:29035"/>
    </ligand>
</feature>
<dbReference type="GO" id="GO:0006744">
    <property type="term" value="P:ubiquinone biosynthetic process"/>
    <property type="evidence" value="ECO:0007669"/>
    <property type="project" value="UniProtKB-UniRule"/>
</dbReference>
<dbReference type="SUPFAM" id="SSF50475">
    <property type="entry name" value="FMN-binding split barrel"/>
    <property type="match status" value="1"/>
</dbReference>
<dbReference type="NCBIfam" id="TIGR00148">
    <property type="entry name" value="UbiD family decarboxylase"/>
    <property type="match status" value="1"/>
</dbReference>
<dbReference type="EMBL" id="GL379592">
    <property type="protein sequence ID" value="EFL91716.1"/>
    <property type="molecule type" value="Genomic_DNA"/>
</dbReference>
<dbReference type="FunFam" id="1.20.5.570:FF:000001">
    <property type="entry name" value="3-octaprenyl-4-hydroxybenzoate carboxy-lyase"/>
    <property type="match status" value="1"/>
</dbReference>
<dbReference type="PANTHER" id="PTHR30108:SF17">
    <property type="entry name" value="FERULIC ACID DECARBOXYLASE 1"/>
    <property type="match status" value="1"/>
</dbReference>
<dbReference type="Pfam" id="PF20696">
    <property type="entry name" value="UbiD_C"/>
    <property type="match status" value="1"/>
</dbReference>
<dbReference type="SUPFAM" id="SSF143968">
    <property type="entry name" value="UbiD C-terminal domain-like"/>
    <property type="match status" value="1"/>
</dbReference>
<evidence type="ECO:0000256" key="8">
    <source>
        <dbReference type="ARBA" id="ARBA00022688"/>
    </source>
</evidence>
<keyword evidence="7 15" id="KW-0288">FMN</keyword>
<proteinExistence type="inferred from homology"/>
<feature type="domain" description="3-octaprenyl-4-hydroxybenzoate carboxy-lyase-like C-terminal" evidence="18">
    <location>
        <begin position="339"/>
        <end position="463"/>
    </location>
</feature>
<dbReference type="Pfam" id="PF01977">
    <property type="entry name" value="UbiD"/>
    <property type="match status" value="1"/>
</dbReference>
<keyword evidence="11 15" id="KW-0472">Membrane</keyword>
<evidence type="ECO:0000256" key="9">
    <source>
        <dbReference type="ARBA" id="ARBA00022723"/>
    </source>
</evidence>
<keyword evidence="6 15" id="KW-0285">Flavoprotein</keyword>
<dbReference type="PANTHER" id="PTHR30108">
    <property type="entry name" value="3-OCTAPRENYL-4-HYDROXYBENZOATE CARBOXY-LYASE-RELATED"/>
    <property type="match status" value="1"/>
</dbReference>
<evidence type="ECO:0000256" key="4">
    <source>
        <dbReference type="ARBA" id="ARBA00018597"/>
    </source>
</evidence>
<comment type="cofactor">
    <cofactor evidence="15">
        <name>Mn(2+)</name>
        <dbReference type="ChEBI" id="CHEBI:29035"/>
    </cofactor>
</comment>
<keyword evidence="20" id="KW-1185">Reference proteome</keyword>
<dbReference type="GO" id="GO:0005829">
    <property type="term" value="C:cytosol"/>
    <property type="evidence" value="ECO:0007669"/>
    <property type="project" value="TreeGrafter"/>
</dbReference>
<feature type="domain" description="3-octaprenyl-4-hydroxybenzoate carboxy-lyase-like Rift-related" evidence="16">
    <location>
        <begin position="135"/>
        <end position="333"/>
    </location>
</feature>
<feature type="binding site" evidence="15">
    <location>
        <position position="183"/>
    </location>
    <ligand>
        <name>Mn(2+)</name>
        <dbReference type="ChEBI" id="CHEBI:29035"/>
    </ligand>
</feature>
<dbReference type="InterPro" id="IPR002830">
    <property type="entry name" value="UbiD"/>
</dbReference>
<evidence type="ECO:0000313" key="19">
    <source>
        <dbReference type="EMBL" id="EFL91716.1"/>
    </source>
</evidence>
<dbReference type="GO" id="GO:0005886">
    <property type="term" value="C:plasma membrane"/>
    <property type="evidence" value="ECO:0007669"/>
    <property type="project" value="UniProtKB-SubCell"/>
</dbReference>
<keyword evidence="12 15" id="KW-0464">Manganese</keyword>
<feature type="binding site" evidence="15">
    <location>
        <begin position="205"/>
        <end position="206"/>
    </location>
    <ligand>
        <name>prenylated FMN</name>
        <dbReference type="ChEBI" id="CHEBI:87746"/>
    </ligand>
</feature>
<protein>
    <recommendedName>
        <fullName evidence="4 15">3-octaprenyl-4-hydroxybenzoate carboxy-lyase</fullName>
        <ecNumber evidence="15">4.1.1.98</ecNumber>
    </recommendedName>
    <alternativeName>
        <fullName evidence="14 15">Polyprenyl p-hydroxybenzoate decarboxylase</fullName>
    </alternativeName>
</protein>
<evidence type="ECO:0000256" key="12">
    <source>
        <dbReference type="ARBA" id="ARBA00023211"/>
    </source>
</evidence>
<dbReference type="AlphaFoldDB" id="E0WT31"/>
<comment type="similarity">
    <text evidence="2 15">Belongs to the UbiD family.</text>
</comment>
<evidence type="ECO:0000313" key="20">
    <source>
        <dbReference type="Proteomes" id="UP000005726"/>
    </source>
</evidence>
<comment type="catalytic activity">
    <reaction evidence="15">
        <text>a 4-hydroxy-3-(all-trans-polyprenyl)benzoate + H(+) = a 2-(all-trans-polyprenyl)phenol + CO2</text>
        <dbReference type="Rhea" id="RHEA:41680"/>
        <dbReference type="Rhea" id="RHEA-COMP:9514"/>
        <dbReference type="Rhea" id="RHEA-COMP:9516"/>
        <dbReference type="ChEBI" id="CHEBI:1269"/>
        <dbReference type="ChEBI" id="CHEBI:15378"/>
        <dbReference type="ChEBI" id="CHEBI:16526"/>
        <dbReference type="ChEBI" id="CHEBI:78396"/>
        <dbReference type="EC" id="4.1.1.98"/>
    </reaction>
</comment>
<dbReference type="UniPathway" id="UPA00232"/>
<dbReference type="Gene3D" id="1.20.5.570">
    <property type="entry name" value="Single helix bin"/>
    <property type="match status" value="1"/>
</dbReference>
<dbReference type="InterPro" id="IPR049381">
    <property type="entry name" value="UbiD-like_C"/>
</dbReference>
<dbReference type="Proteomes" id="UP000005726">
    <property type="component" value="Unassembled WGS sequence"/>
</dbReference>
<organism evidence="19 20">
    <name type="scientific">Candidatus Regiella insecticola LSR1</name>
    <dbReference type="NCBI Taxonomy" id="663321"/>
    <lineage>
        <taxon>Bacteria</taxon>
        <taxon>Pseudomonadati</taxon>
        <taxon>Pseudomonadota</taxon>
        <taxon>Gammaproteobacteria</taxon>
        <taxon>Enterobacterales</taxon>
        <taxon>Enterobacteriaceae</taxon>
        <taxon>aphid secondary symbionts</taxon>
        <taxon>Candidatus Regiella</taxon>
    </lineage>
</organism>
<comment type="cofactor">
    <cofactor evidence="15">
        <name>prenylated FMN</name>
        <dbReference type="ChEBI" id="CHEBI:87746"/>
    </cofactor>
    <text evidence="15">Binds 1 prenylated FMN per subunit.</text>
</comment>
<evidence type="ECO:0000256" key="14">
    <source>
        <dbReference type="ARBA" id="ARBA00030393"/>
    </source>
</evidence>
<dbReference type="GO" id="GO:0046872">
    <property type="term" value="F:metal ion binding"/>
    <property type="evidence" value="ECO:0007669"/>
    <property type="project" value="UniProtKB-KW"/>
</dbReference>
<evidence type="ECO:0000256" key="10">
    <source>
        <dbReference type="ARBA" id="ARBA00022793"/>
    </source>
</evidence>
<evidence type="ECO:0000256" key="11">
    <source>
        <dbReference type="ARBA" id="ARBA00023136"/>
    </source>
</evidence>
<feature type="binding site" evidence="15">
    <location>
        <begin position="186"/>
        <end position="188"/>
    </location>
    <ligand>
        <name>prenylated FMN</name>
        <dbReference type="ChEBI" id="CHEBI:87746"/>
    </ligand>
</feature>
<keyword evidence="10 15" id="KW-0210">Decarboxylase</keyword>
<dbReference type="Pfam" id="PF20695">
    <property type="entry name" value="UbiD_N"/>
    <property type="match status" value="1"/>
</dbReference>
<evidence type="ECO:0000256" key="3">
    <source>
        <dbReference type="ARBA" id="ARBA00011643"/>
    </source>
</evidence>
<dbReference type="FunFam" id="3.40.1670.10:FF:000001">
    <property type="entry name" value="3-octaprenyl-4-hydroxybenzoate carboxy-lyase"/>
    <property type="match status" value="1"/>
</dbReference>
<dbReference type="EC" id="4.1.1.98" evidence="15"/>
<sequence length="505" mass="57190">MERLGNAKVINMKYKDLREFISLLEQKGELKRISQSIDPYLEMTEIADRTLRAGGPALLFENPKGYSMPVLCNLFGSAKRVAMGMGQKDVAALRDVGRLLAFLKEPDPPQGFLDLCQQWPKFKQVLNMPTKCIGSAPCQEQIWRGEDVDLSRIPIMHCWPEDVAPLVSWGLTITRGPYKERQNLGIYRQQRLAKNKLIMRWLSHRGGALDYQDWCVKYPKKRFPVAVALGADPATILAAVTPVPDTLSEYAFAGLLRGNKTEVVKCLTSDLKVPASAEIILEGYIEQDEMASEGPYGDHTGYYNEVEKFPVFTVTCITQRRDAIYHSTYTGRPPDEPAVLGVALNEVFVPILQKQFPEIIDFYLPAEGCSYRLAIVTIKKQYAGHAKRVMMGVWSFLRQFMYTKFVIVCDQDINARDWNDVIWAITTRMDPARDTLLIENTPIDYLDFASPVSGLGSKMGLDATNKWPGETSREWGRPITMDQRVCTRIDEIWDELAILSPSSKR</sequence>
<comment type="pathway">
    <text evidence="1 15">Cofactor biosynthesis; ubiquinone biosynthesis.</text>
</comment>
<evidence type="ECO:0000259" key="18">
    <source>
        <dbReference type="Pfam" id="PF20696"/>
    </source>
</evidence>